<feature type="domain" description="Integrase catalytic" evidence="2">
    <location>
        <begin position="18"/>
        <end position="172"/>
    </location>
</feature>
<accession>A0ABY6LG61</accession>
<organism evidence="3 4">
    <name type="scientific">Cordylochernes scorpioides</name>
    <dbReference type="NCBI Taxonomy" id="51811"/>
    <lineage>
        <taxon>Eukaryota</taxon>
        <taxon>Metazoa</taxon>
        <taxon>Ecdysozoa</taxon>
        <taxon>Arthropoda</taxon>
        <taxon>Chelicerata</taxon>
        <taxon>Arachnida</taxon>
        <taxon>Pseudoscorpiones</taxon>
        <taxon>Cheliferoidea</taxon>
        <taxon>Chernetidae</taxon>
        <taxon>Cordylochernes</taxon>
    </lineage>
</organism>
<keyword evidence="4" id="KW-1185">Reference proteome</keyword>
<dbReference type="Pfam" id="PF00665">
    <property type="entry name" value="rve"/>
    <property type="match status" value="1"/>
</dbReference>
<dbReference type="EMBL" id="CP092880">
    <property type="protein sequence ID" value="UYV80048.1"/>
    <property type="molecule type" value="Genomic_DNA"/>
</dbReference>
<dbReference type="PROSITE" id="PS50994">
    <property type="entry name" value="INTEGRASE"/>
    <property type="match status" value="1"/>
</dbReference>
<gene>
    <name evidence="3" type="ORF">LAZ67_18001513</name>
</gene>
<dbReference type="Proteomes" id="UP001235939">
    <property type="component" value="Chromosome 18"/>
</dbReference>
<dbReference type="InterPro" id="IPR001584">
    <property type="entry name" value="Integrase_cat-core"/>
</dbReference>
<evidence type="ECO:0000313" key="4">
    <source>
        <dbReference type="Proteomes" id="UP001235939"/>
    </source>
</evidence>
<feature type="region of interest" description="Disordered" evidence="1">
    <location>
        <begin position="345"/>
        <end position="376"/>
    </location>
</feature>
<reference evidence="3 4" key="1">
    <citation type="submission" date="2022-01" db="EMBL/GenBank/DDBJ databases">
        <title>A chromosomal length assembly of Cordylochernes scorpioides.</title>
        <authorList>
            <person name="Zeh D."/>
            <person name="Zeh J."/>
        </authorList>
    </citation>
    <scope>NUCLEOTIDE SEQUENCE [LARGE SCALE GENOMIC DNA]</scope>
    <source>
        <strain evidence="3">IN4F17</strain>
        <tissue evidence="3">Whole Body</tissue>
    </source>
</reference>
<evidence type="ECO:0000256" key="1">
    <source>
        <dbReference type="SAM" id="MobiDB-lite"/>
    </source>
</evidence>
<sequence>MLSYTKRQTKTTLMLKEIPELPWEIVASDIFQFEGNEYIVIIDSYSGFINFEPINTINSKYTIGFLKRNFSIHGIPKVLETDNGRNYASREFNEFSNKWKFNHKTSSPHYPKSNGLTERAVQIAKNIIRKCKQSGDDIQIKYSKRRHGITSTKTTFKKTKTILPISKELLRPCIQKDVTLKLRRSRNKQKFYNDKGSRDEPTFKIGQGVYLRENRRNWKPATIVREDGPRSYTVQDNKGLYRRNQSHITTNQSQRDHESYLSKNPVEVLVQLWSKIKKLSLKVLTGRSCSRKLIIQLERRRPERSGSSQEAVARVPPSNTCSGVRASNMILWGPRDFLPAGMTDHAVSKHTSGGHEIGDDHRCAARQISGSEGEPE</sequence>
<protein>
    <submittedName>
        <fullName evidence="3">K02A2.6-like</fullName>
    </submittedName>
</protein>
<dbReference type="SUPFAM" id="SSF53098">
    <property type="entry name" value="Ribonuclease H-like"/>
    <property type="match status" value="1"/>
</dbReference>
<dbReference type="InterPro" id="IPR012337">
    <property type="entry name" value="RNaseH-like_sf"/>
</dbReference>
<evidence type="ECO:0000313" key="3">
    <source>
        <dbReference type="EMBL" id="UYV80048.1"/>
    </source>
</evidence>
<evidence type="ECO:0000259" key="2">
    <source>
        <dbReference type="PROSITE" id="PS50994"/>
    </source>
</evidence>
<proteinExistence type="predicted"/>
<dbReference type="InterPro" id="IPR050951">
    <property type="entry name" value="Retrovirus_Pol_polyprotein"/>
</dbReference>
<dbReference type="PANTHER" id="PTHR37984:SF8">
    <property type="entry name" value="CCHC-TYPE DOMAIN-CONTAINING PROTEIN"/>
    <property type="match status" value="1"/>
</dbReference>
<feature type="region of interest" description="Disordered" evidence="1">
    <location>
        <begin position="300"/>
        <end position="319"/>
    </location>
</feature>
<dbReference type="Gene3D" id="3.30.420.10">
    <property type="entry name" value="Ribonuclease H-like superfamily/Ribonuclease H"/>
    <property type="match status" value="1"/>
</dbReference>
<dbReference type="PANTHER" id="PTHR37984">
    <property type="entry name" value="PROTEIN CBG26694"/>
    <property type="match status" value="1"/>
</dbReference>
<dbReference type="InterPro" id="IPR036397">
    <property type="entry name" value="RNaseH_sf"/>
</dbReference>
<name>A0ABY6LG61_9ARAC</name>